<dbReference type="PANTHER" id="PTHR42951:SF22">
    <property type="entry name" value="METALLO BETA-LACTAMASE SUPERFAMILY LIPOPROTEIN"/>
    <property type="match status" value="1"/>
</dbReference>
<dbReference type="PANTHER" id="PTHR42951">
    <property type="entry name" value="METALLO-BETA-LACTAMASE DOMAIN-CONTAINING"/>
    <property type="match status" value="1"/>
</dbReference>
<sequence>MMDGEQQTIRYPIEIASGVFWLRLPLPMALDHVNIYALDDGDSWTLIDAGIGTRKCRAALDAVLNGPLAGKPVGRVVLTHHHPDHVGLAGELCAKGAALVTTRTTYILTRMLTLDVQEKYTDHALEFYRRYGMNADVLTARSTDERPFNFADCVGDLPAGYLRIKDGDTIQMGGRTWDVITGDGHAPEHATFWSRDDNLVLGGDQLLPSISPNIGVYPTEPESDPLGEWIASCEKFLPLARDDQLVLGGHKLPYFGLPLRLRQLIENHHGALDRLLDHLETPRRGGECFVPLFKRDISGGEYGLAFVETVAHLNYLFHRGHITRQMGDDGAWLWQRA</sequence>
<dbReference type="SMART" id="SM00849">
    <property type="entry name" value="Lactamase_B"/>
    <property type="match status" value="1"/>
</dbReference>
<dbReference type="Pfam" id="PF00753">
    <property type="entry name" value="Lactamase_B"/>
    <property type="match status" value="1"/>
</dbReference>
<dbReference type="Gene3D" id="3.60.15.10">
    <property type="entry name" value="Ribonuclease Z/Hydroxyacylglutathione hydrolase-like"/>
    <property type="match status" value="1"/>
</dbReference>
<dbReference type="InterPro" id="IPR036388">
    <property type="entry name" value="WH-like_DNA-bd_sf"/>
</dbReference>
<organism evidence="2 3">
    <name type="scientific">Marivivens niveibacter</name>
    <dbReference type="NCBI Taxonomy" id="1930667"/>
    <lineage>
        <taxon>Bacteria</taxon>
        <taxon>Pseudomonadati</taxon>
        <taxon>Pseudomonadota</taxon>
        <taxon>Alphaproteobacteria</taxon>
        <taxon>Rhodobacterales</taxon>
        <taxon>Paracoccaceae</taxon>
        <taxon>Marivivens group</taxon>
        <taxon>Marivivens</taxon>
    </lineage>
</organism>
<name>A0A251X003_9RHOB</name>
<dbReference type="InterPro" id="IPR050855">
    <property type="entry name" value="NDM-1-like"/>
</dbReference>
<dbReference type="Proteomes" id="UP000194664">
    <property type="component" value="Unassembled WGS sequence"/>
</dbReference>
<feature type="domain" description="Metallo-beta-lactamase" evidence="1">
    <location>
        <begin position="32"/>
        <end position="250"/>
    </location>
</feature>
<evidence type="ECO:0000313" key="2">
    <source>
        <dbReference type="EMBL" id="OUD10070.1"/>
    </source>
</evidence>
<reference evidence="2 3" key="1">
    <citation type="submission" date="2016-12" db="EMBL/GenBank/DDBJ databases">
        <title>The draft genome sequence of HSLHS2.</title>
        <authorList>
            <person name="Hu D."/>
            <person name="Wang L."/>
            <person name="Shao Z."/>
        </authorList>
    </citation>
    <scope>NUCLEOTIDE SEQUENCE [LARGE SCALE GENOMIC DNA]</scope>
    <source>
        <strain evidence="2">MCCC 1A06712</strain>
    </source>
</reference>
<proteinExistence type="predicted"/>
<dbReference type="GO" id="GO:0016787">
    <property type="term" value="F:hydrolase activity"/>
    <property type="evidence" value="ECO:0007669"/>
    <property type="project" value="UniProtKB-KW"/>
</dbReference>
<keyword evidence="2" id="KW-0378">Hydrolase</keyword>
<protein>
    <submittedName>
        <fullName evidence="2">MBL fold hydrolase</fullName>
    </submittedName>
</protein>
<dbReference type="InterPro" id="IPR036866">
    <property type="entry name" value="RibonucZ/Hydroxyglut_hydro"/>
</dbReference>
<dbReference type="EMBL" id="MSPP01000001">
    <property type="protein sequence ID" value="OUD10070.1"/>
    <property type="molecule type" value="Genomic_DNA"/>
</dbReference>
<dbReference type="RefSeq" id="WP_086449724.1">
    <property type="nucleotide sequence ID" value="NZ_MSPP01000001.1"/>
</dbReference>
<dbReference type="SUPFAM" id="SSF56281">
    <property type="entry name" value="Metallo-hydrolase/oxidoreductase"/>
    <property type="match status" value="1"/>
</dbReference>
<comment type="caution">
    <text evidence="2">The sequence shown here is derived from an EMBL/GenBank/DDBJ whole genome shotgun (WGS) entry which is preliminary data.</text>
</comment>
<dbReference type="Gene3D" id="1.10.10.10">
    <property type="entry name" value="Winged helix-like DNA-binding domain superfamily/Winged helix DNA-binding domain"/>
    <property type="match status" value="1"/>
</dbReference>
<dbReference type="AlphaFoldDB" id="A0A251X003"/>
<keyword evidence="3" id="KW-1185">Reference proteome</keyword>
<evidence type="ECO:0000259" key="1">
    <source>
        <dbReference type="SMART" id="SM00849"/>
    </source>
</evidence>
<gene>
    <name evidence="2" type="ORF">BVC71_00700</name>
</gene>
<accession>A0A251X003</accession>
<dbReference type="InterPro" id="IPR001279">
    <property type="entry name" value="Metallo-B-lactamas"/>
</dbReference>
<evidence type="ECO:0000313" key="3">
    <source>
        <dbReference type="Proteomes" id="UP000194664"/>
    </source>
</evidence>
<dbReference type="OrthoDB" id="2971563at2"/>